<gene>
    <name evidence="2" type="ORF">CLH61_17665</name>
</gene>
<dbReference type="RefSeq" id="WP_099616041.1">
    <property type="nucleotide sequence ID" value="NZ_KZ319380.1"/>
</dbReference>
<feature type="domain" description="THIF-type NAD/FAD binding fold" evidence="1">
    <location>
        <begin position="318"/>
        <end position="492"/>
    </location>
</feature>
<name>A0A2G1UGE6_9GAMM</name>
<dbReference type="PANTHER" id="PTHR10953">
    <property type="entry name" value="UBIQUITIN-ACTIVATING ENZYME E1"/>
    <property type="match status" value="1"/>
</dbReference>
<protein>
    <recommendedName>
        <fullName evidence="1">THIF-type NAD/FAD binding fold domain-containing protein</fullName>
    </recommendedName>
</protein>
<organism evidence="2 3">
    <name type="scientific">Marinobacter profundi</name>
    <dbReference type="NCBI Taxonomy" id="2666256"/>
    <lineage>
        <taxon>Bacteria</taxon>
        <taxon>Pseudomonadati</taxon>
        <taxon>Pseudomonadota</taxon>
        <taxon>Gammaproteobacteria</taxon>
        <taxon>Pseudomonadales</taxon>
        <taxon>Marinobacteraceae</taxon>
        <taxon>Marinobacter</taxon>
    </lineage>
</organism>
<evidence type="ECO:0000259" key="1">
    <source>
        <dbReference type="Pfam" id="PF00899"/>
    </source>
</evidence>
<dbReference type="GO" id="GO:0008641">
    <property type="term" value="F:ubiquitin-like modifier activating enzyme activity"/>
    <property type="evidence" value="ECO:0007669"/>
    <property type="project" value="InterPro"/>
</dbReference>
<dbReference type="InterPro" id="IPR045886">
    <property type="entry name" value="ThiF/MoeB/HesA"/>
</dbReference>
<accession>A0A2G1UGE6</accession>
<dbReference type="EMBL" id="NTFH01000020">
    <property type="protein sequence ID" value="PHQ13581.1"/>
    <property type="molecule type" value="Genomic_DNA"/>
</dbReference>
<dbReference type="GO" id="GO:0005737">
    <property type="term" value="C:cytoplasm"/>
    <property type="evidence" value="ECO:0007669"/>
    <property type="project" value="TreeGrafter"/>
</dbReference>
<dbReference type="Proteomes" id="UP000231409">
    <property type="component" value="Unassembled WGS sequence"/>
</dbReference>
<proteinExistence type="predicted"/>
<dbReference type="InterPro" id="IPR000594">
    <property type="entry name" value="ThiF_NAD_FAD-bd"/>
</dbReference>
<comment type="caution">
    <text evidence="2">The sequence shown here is derived from an EMBL/GenBank/DDBJ whole genome shotgun (WGS) entry which is preliminary data.</text>
</comment>
<dbReference type="AlphaFoldDB" id="A0A2G1UGE6"/>
<dbReference type="Gene3D" id="3.40.50.720">
    <property type="entry name" value="NAD(P)-binding Rossmann-like Domain"/>
    <property type="match status" value="1"/>
</dbReference>
<evidence type="ECO:0000313" key="3">
    <source>
        <dbReference type="Proteomes" id="UP000231409"/>
    </source>
</evidence>
<sequence length="577" mass="64504">MKWWERWPDRFDHEMRCLSDHGLGPVDTSTAEEMDAGYRSIVIEYPFEDGQSIPVSIKFPPEYPFFMAFAFLDPNTMLLRRHQNPTTGELCLLNAGQSWQPSHLMGDEIITMLPRILKIHEDPHGPYAREQEVEQGEPLTGYFTKDNGSFLLIEDMEIPEDFSHGTFEANILASDRNGSRYALTKVINAPDGQSVTASERLIQSLKGCSIQRGKWRRLELGLENAPKNDRDFSTLAARIDWHTWHTFERQQRPSEDLLLALFQEEVQQGTFADAWLGVQLRTVFNRSRGKGKKKGGSSNKQGQFVFGARYDTKTRWARSPELQALEDKNVCLVGAGMLGSPIALQLARAGVGRLSIVDPDYVELATIIRYGLGAQYAGRAKVEALKDYIRQNYVFVQVNPIQYRLGVPFPGECHNHEKFLAAVEAADLVIDAAAEKNVSYYLNDLLSSLQKPWMTVTTRPGSWGGETWIMQPGGPCWSCLEAHNNDGSLPMPNGDADRGLQIGGCSQLTTTGNGFDSDIYALNTVRAAIGLLTPDGNGYPSPNWNAMVMNLRGETGDYTGPEFTPYTMPYHPSCDCN</sequence>
<dbReference type="InterPro" id="IPR035985">
    <property type="entry name" value="Ubiquitin-activating_enz"/>
</dbReference>
<dbReference type="SUPFAM" id="SSF69572">
    <property type="entry name" value="Activating enzymes of the ubiquitin-like proteins"/>
    <property type="match status" value="1"/>
</dbReference>
<evidence type="ECO:0000313" key="2">
    <source>
        <dbReference type="EMBL" id="PHQ13581.1"/>
    </source>
</evidence>
<dbReference type="GO" id="GO:0004792">
    <property type="term" value="F:thiosulfate-cyanide sulfurtransferase activity"/>
    <property type="evidence" value="ECO:0007669"/>
    <property type="project" value="TreeGrafter"/>
</dbReference>
<reference evidence="2 3" key="1">
    <citation type="submission" date="2017-09" db="EMBL/GenBank/DDBJ databases">
        <title>The draft genome sequences of Marinobacter sp. PWS21.</title>
        <authorList>
            <person name="Cao J."/>
        </authorList>
    </citation>
    <scope>NUCLEOTIDE SEQUENCE [LARGE SCALE GENOMIC DNA]</scope>
    <source>
        <strain evidence="2 3">PWS21</strain>
    </source>
</reference>
<keyword evidence="3" id="KW-1185">Reference proteome</keyword>
<dbReference type="Pfam" id="PF00899">
    <property type="entry name" value="ThiF"/>
    <property type="match status" value="1"/>
</dbReference>
<dbReference type="PANTHER" id="PTHR10953:SF102">
    <property type="entry name" value="ADENYLYLTRANSFERASE AND SULFURTRANSFERASE MOCS3"/>
    <property type="match status" value="1"/>
</dbReference>
<dbReference type="GO" id="GO:0016779">
    <property type="term" value="F:nucleotidyltransferase activity"/>
    <property type="evidence" value="ECO:0007669"/>
    <property type="project" value="TreeGrafter"/>
</dbReference>